<keyword evidence="6 9" id="KW-1133">Transmembrane helix</keyword>
<evidence type="ECO:0000256" key="4">
    <source>
        <dbReference type="ARBA" id="ARBA00022597"/>
    </source>
</evidence>
<dbReference type="Pfam" id="PF02378">
    <property type="entry name" value="PTS_EIIC"/>
    <property type="match status" value="1"/>
</dbReference>
<feature type="domain" description="PTS EIIC type-3" evidence="10">
    <location>
        <begin position="8"/>
        <end position="420"/>
    </location>
</feature>
<dbReference type="InterPro" id="IPR003352">
    <property type="entry name" value="PTS_EIIC"/>
</dbReference>
<dbReference type="NCBIfam" id="TIGR00410">
    <property type="entry name" value="lacE"/>
    <property type="match status" value="1"/>
</dbReference>
<dbReference type="InterPro" id="IPR051088">
    <property type="entry name" value="PTS_Sugar-EIIC/EIIB"/>
</dbReference>
<feature type="transmembrane region" description="Helical" evidence="9">
    <location>
        <begin position="32"/>
        <end position="53"/>
    </location>
</feature>
<keyword evidence="11" id="KW-0808">Transferase</keyword>
<evidence type="ECO:0000256" key="3">
    <source>
        <dbReference type="ARBA" id="ARBA00022475"/>
    </source>
</evidence>
<keyword evidence="2 8" id="KW-0813">Transport</keyword>
<feature type="transmembrane region" description="Helical" evidence="9">
    <location>
        <begin position="289"/>
        <end position="315"/>
    </location>
</feature>
<organism evidence="11 12">
    <name type="scientific">Cytobacillus spartinae</name>
    <dbReference type="NCBI Taxonomy" id="3299023"/>
    <lineage>
        <taxon>Bacteria</taxon>
        <taxon>Bacillati</taxon>
        <taxon>Bacillota</taxon>
        <taxon>Bacilli</taxon>
        <taxon>Bacillales</taxon>
        <taxon>Bacillaceae</taxon>
        <taxon>Cytobacillus</taxon>
    </lineage>
</organism>
<evidence type="ECO:0000256" key="1">
    <source>
        <dbReference type="ARBA" id="ARBA00004651"/>
    </source>
</evidence>
<name>A0ABW6K7W4_9BACI</name>
<feature type="transmembrane region" description="Helical" evidence="9">
    <location>
        <begin position="103"/>
        <end position="122"/>
    </location>
</feature>
<dbReference type="PIRSF" id="PIRSF006351">
    <property type="entry name" value="PTS_EIIC-Cellobiose"/>
    <property type="match status" value="1"/>
</dbReference>
<comment type="function">
    <text evidence="8">The phosphoenolpyruvate-dependent sugar phosphotransferase system (PTS), a major carbohydrate active -transport system, catalyzes the phosphorylation of incoming sugar substrates concomitant with their translocation across the cell membrane.</text>
</comment>
<feature type="transmembrane region" description="Helical" evidence="9">
    <location>
        <begin position="250"/>
        <end position="269"/>
    </location>
</feature>
<keyword evidence="3 8" id="KW-1003">Cell membrane</keyword>
<feature type="transmembrane region" description="Helical" evidence="9">
    <location>
        <begin position="219"/>
        <end position="243"/>
    </location>
</feature>
<dbReference type="PANTHER" id="PTHR33989">
    <property type="match status" value="1"/>
</dbReference>
<feature type="transmembrane region" description="Helical" evidence="9">
    <location>
        <begin position="390"/>
        <end position="420"/>
    </location>
</feature>
<evidence type="ECO:0000256" key="5">
    <source>
        <dbReference type="ARBA" id="ARBA00022692"/>
    </source>
</evidence>
<keyword evidence="12" id="KW-1185">Reference proteome</keyword>
<feature type="transmembrane region" description="Helical" evidence="9">
    <location>
        <begin position="187"/>
        <end position="207"/>
    </location>
</feature>
<feature type="transmembrane region" description="Helical" evidence="9">
    <location>
        <begin position="78"/>
        <end position="96"/>
    </location>
</feature>
<evidence type="ECO:0000256" key="6">
    <source>
        <dbReference type="ARBA" id="ARBA00022989"/>
    </source>
</evidence>
<keyword evidence="7 8" id="KW-0472">Membrane</keyword>
<evidence type="ECO:0000313" key="11">
    <source>
        <dbReference type="EMBL" id="MFE8700249.1"/>
    </source>
</evidence>
<dbReference type="PANTHER" id="PTHR33989:SF11">
    <property type="entry name" value="LICHENAN PERMEASE IIC COMPONENT"/>
    <property type="match status" value="1"/>
</dbReference>
<dbReference type="Proteomes" id="UP001601059">
    <property type="component" value="Unassembled WGS sequence"/>
</dbReference>
<evidence type="ECO:0000256" key="9">
    <source>
        <dbReference type="SAM" id="Phobius"/>
    </source>
</evidence>
<dbReference type="GO" id="GO:0016740">
    <property type="term" value="F:transferase activity"/>
    <property type="evidence" value="ECO:0007669"/>
    <property type="project" value="UniProtKB-KW"/>
</dbReference>
<comment type="subcellular location">
    <subcellularLocation>
        <location evidence="1">Cell membrane</location>
        <topology evidence="1">Multi-pass membrane protein</topology>
    </subcellularLocation>
</comment>
<gene>
    <name evidence="11" type="primary">celB</name>
    <name evidence="11" type="ORF">ACFYKX_06480</name>
</gene>
<evidence type="ECO:0000313" key="12">
    <source>
        <dbReference type="Proteomes" id="UP001601059"/>
    </source>
</evidence>
<feature type="transmembrane region" description="Helical" evidence="9">
    <location>
        <begin position="350"/>
        <end position="370"/>
    </location>
</feature>
<dbReference type="InterPro" id="IPR004501">
    <property type="entry name" value="PTS_EIIC_3"/>
</dbReference>
<dbReference type="PROSITE" id="PS51105">
    <property type="entry name" value="PTS_EIIC_TYPE_3"/>
    <property type="match status" value="1"/>
</dbReference>
<dbReference type="InterPro" id="IPR004796">
    <property type="entry name" value="PTS_IIC_cello"/>
</dbReference>
<dbReference type="EMBL" id="JBIACK010000002">
    <property type="protein sequence ID" value="MFE8700249.1"/>
    <property type="molecule type" value="Genomic_DNA"/>
</dbReference>
<dbReference type="RefSeq" id="WP_389359250.1">
    <property type="nucleotide sequence ID" value="NZ_JBIACK010000002.1"/>
</dbReference>
<evidence type="ECO:0000259" key="10">
    <source>
        <dbReference type="PROSITE" id="PS51105"/>
    </source>
</evidence>
<proteinExistence type="predicted"/>
<accession>A0ABW6K7W4</accession>
<protein>
    <recommendedName>
        <fullName evidence="8">Permease IIC component</fullName>
    </recommendedName>
</protein>
<keyword evidence="4 8" id="KW-0762">Sugar transport</keyword>
<keyword evidence="5 9" id="KW-0812">Transmembrane</keyword>
<sequence length="444" mass="47662">MNGFLKFLEEKFMPFAGKLAAQKHLGALKDGIILAMPMIIIGSFFLILGFIPIPGYNEFMASTFGDQWLAKLMYPTDATFNMMGLIAAFGIAYRLAESYNIDAVTAGVISLCAFLLATPFNVPFTPEGATDAVAVGGAIPVALMGSKGLFVAILIGLFSTEVYRFILKKNIVIKMPDGVPPAVSKSFVALIPGFVVVLIVWVIRLVIEYFGIASIHDVVQLVLGGPLGVLGGSLIGSIAAYMLIMLLWSAGLHGTNIVGGVLNPVWLMATEENQLAFRAGEELPNILTAQFFEVFINIGGTGATFGLVLIMLLFAKSQQNKQLGRLAIGPGTFMINEPVIFGVPIVMNPLLIIPFFLTPVVLIIVTYFAMSTGLVAKPIGVAIPWTTPPLIGGFLATNSITGAIMQAVNIAIAFMIYFPFFKMWDVMKKKEEDGLSTTSEKTAV</sequence>
<evidence type="ECO:0000256" key="2">
    <source>
        <dbReference type="ARBA" id="ARBA00022448"/>
    </source>
</evidence>
<reference evidence="11 12" key="1">
    <citation type="submission" date="2024-08" db="EMBL/GenBank/DDBJ databases">
        <title>Two novel Cytobacillus novel species.</title>
        <authorList>
            <person name="Liu G."/>
        </authorList>
    </citation>
    <scope>NUCLEOTIDE SEQUENCE [LARGE SCALE GENOMIC DNA]</scope>
    <source>
        <strain evidence="11 12">FJAT-54145</strain>
    </source>
</reference>
<dbReference type="NCBIfam" id="TIGR00359">
    <property type="entry name" value="cello_pts_IIC"/>
    <property type="match status" value="1"/>
</dbReference>
<comment type="caution">
    <text evidence="11">The sequence shown here is derived from an EMBL/GenBank/DDBJ whole genome shotgun (WGS) entry which is preliminary data.</text>
</comment>
<evidence type="ECO:0000256" key="8">
    <source>
        <dbReference type="PIRNR" id="PIRNR006351"/>
    </source>
</evidence>
<feature type="transmembrane region" description="Helical" evidence="9">
    <location>
        <begin position="142"/>
        <end position="166"/>
    </location>
</feature>
<evidence type="ECO:0000256" key="7">
    <source>
        <dbReference type="ARBA" id="ARBA00023136"/>
    </source>
</evidence>